<keyword evidence="6" id="KW-1185">Reference proteome</keyword>
<feature type="short sequence motif" description="DGA/G" evidence="2">
    <location>
        <begin position="239"/>
        <end position="241"/>
    </location>
</feature>
<dbReference type="SUPFAM" id="SSF52151">
    <property type="entry name" value="FabD/lysophospholipase-like"/>
    <property type="match status" value="1"/>
</dbReference>
<sequence length="554" mass="62437">MSQSTEVSETLKPFKSIGVCFSGGGYRATAFSLGVLDYLNRIEFEGKPLLENVIAISSVSGGTITAGLFAASNAKGETFASFYSKLYSFLKEDKLVGEATAKFMDNEFWQTTTRSRSVINGFALTYYEKLVAESFEDLKPQKIQGHLKYVCFNATEFTYGLTFRFQNVNKFGNYELKCDQLQAVLSDIRIADAIASSSCFPVGFAPMIFPNDYLENHESQEYINLITVPKFAKGVGIMDGGIVDNQGIGSMVNFDKSSQEGFPLDLLIVNDVDGFVMPPWNPYQGANSSEGKEPFSSYVAGWLGHLQLKPIYWIGLLIGIFGLIFSSVLDVFFEKTWILLYGISSGLIGIFAVLTSLGLLGDYVVKKAKNEVQGMVKNVLPHALLDDVERFANLEVNQVKKMIINRWTSALLMINEIFLRQIRRLNFDLLYTSSRFENRRITSTVYQLNGKQNTISDEEQKEKADDVSITRRIKESALIASQMPTTLWWDSEDLKVHRQDNLIACGQFTTCYNLIKYIQKLPEEYQTEHVKSLHKALLEDWKQFKSDPLVFVGK</sequence>
<dbReference type="Gene3D" id="3.40.1090.10">
    <property type="entry name" value="Cytosolic phospholipase A2 catalytic domain"/>
    <property type="match status" value="1"/>
</dbReference>
<keyword evidence="3" id="KW-0472">Membrane</keyword>
<gene>
    <name evidence="5" type="ORF">SAMN06265367_11085</name>
</gene>
<dbReference type="RefSeq" id="WP_283414704.1">
    <property type="nucleotide sequence ID" value="NZ_FXUA01000010.1"/>
</dbReference>
<protein>
    <submittedName>
        <fullName evidence="5">Predicted acylesterase/phospholipase RssA, contains patatin domain</fullName>
    </submittedName>
</protein>
<dbReference type="EMBL" id="FXUA01000010">
    <property type="protein sequence ID" value="SMP35028.1"/>
    <property type="molecule type" value="Genomic_DNA"/>
</dbReference>
<evidence type="ECO:0000313" key="5">
    <source>
        <dbReference type="EMBL" id="SMP35028.1"/>
    </source>
</evidence>
<dbReference type="InterPro" id="IPR002641">
    <property type="entry name" value="PNPLA_dom"/>
</dbReference>
<dbReference type="Proteomes" id="UP001157915">
    <property type="component" value="Unassembled WGS sequence"/>
</dbReference>
<reference evidence="5 6" key="1">
    <citation type="submission" date="2017-05" db="EMBL/GenBank/DDBJ databases">
        <authorList>
            <person name="Varghese N."/>
            <person name="Submissions S."/>
        </authorList>
    </citation>
    <scope>NUCLEOTIDE SEQUENCE [LARGE SCALE GENOMIC DNA]</scope>
    <source>
        <strain evidence="5 6">DSM 15360</strain>
    </source>
</reference>
<comment type="caution">
    <text evidence="2">Lacks conserved residue(s) required for the propagation of feature annotation.</text>
</comment>
<comment type="caution">
    <text evidence="5">The sequence shown here is derived from an EMBL/GenBank/DDBJ whole genome shotgun (WGS) entry which is preliminary data.</text>
</comment>
<feature type="transmembrane region" description="Helical" evidence="3">
    <location>
        <begin position="338"/>
        <end position="360"/>
    </location>
</feature>
<evidence type="ECO:0000313" key="6">
    <source>
        <dbReference type="Proteomes" id="UP001157915"/>
    </source>
</evidence>
<keyword evidence="2" id="KW-0378">Hydrolase</keyword>
<dbReference type="InterPro" id="IPR016035">
    <property type="entry name" value="Acyl_Trfase/lysoPLipase"/>
</dbReference>
<proteinExistence type="predicted"/>
<feature type="active site" description="Proton acceptor" evidence="2">
    <location>
        <position position="239"/>
    </location>
</feature>
<name>A0ABY1PKY3_9BACT</name>
<keyword evidence="1 2" id="KW-0443">Lipid metabolism</keyword>
<feature type="active site" description="Nucleophile" evidence="2">
    <location>
        <position position="60"/>
    </location>
</feature>
<evidence type="ECO:0000256" key="1">
    <source>
        <dbReference type="ARBA" id="ARBA00023098"/>
    </source>
</evidence>
<evidence type="ECO:0000256" key="3">
    <source>
        <dbReference type="SAM" id="Phobius"/>
    </source>
</evidence>
<organism evidence="5 6">
    <name type="scientific">Algoriphagus winogradskyi</name>
    <dbReference type="NCBI Taxonomy" id="237017"/>
    <lineage>
        <taxon>Bacteria</taxon>
        <taxon>Pseudomonadati</taxon>
        <taxon>Bacteroidota</taxon>
        <taxon>Cytophagia</taxon>
        <taxon>Cytophagales</taxon>
        <taxon>Cyclobacteriaceae</taxon>
        <taxon>Algoriphagus</taxon>
    </lineage>
</organism>
<keyword evidence="3" id="KW-0812">Transmembrane</keyword>
<evidence type="ECO:0000256" key="2">
    <source>
        <dbReference type="PROSITE-ProRule" id="PRU01161"/>
    </source>
</evidence>
<evidence type="ECO:0000259" key="4">
    <source>
        <dbReference type="PROSITE" id="PS51635"/>
    </source>
</evidence>
<dbReference type="PROSITE" id="PS51635">
    <property type="entry name" value="PNPLA"/>
    <property type="match status" value="1"/>
</dbReference>
<keyword evidence="3" id="KW-1133">Transmembrane helix</keyword>
<feature type="domain" description="PNPLA" evidence="4">
    <location>
        <begin position="20"/>
        <end position="252"/>
    </location>
</feature>
<dbReference type="Pfam" id="PF01734">
    <property type="entry name" value="Patatin"/>
    <property type="match status" value="1"/>
</dbReference>
<feature type="transmembrane region" description="Helical" evidence="3">
    <location>
        <begin position="311"/>
        <end position="332"/>
    </location>
</feature>
<keyword evidence="2" id="KW-0442">Lipid degradation</keyword>
<accession>A0ABY1PKY3</accession>